<organism evidence="3 4">
    <name type="scientific">Desulfonatronospira thiodismutans ASO3-1</name>
    <dbReference type="NCBI Taxonomy" id="555779"/>
    <lineage>
        <taxon>Bacteria</taxon>
        <taxon>Pseudomonadati</taxon>
        <taxon>Thermodesulfobacteriota</taxon>
        <taxon>Desulfovibrionia</taxon>
        <taxon>Desulfovibrionales</taxon>
        <taxon>Desulfonatronovibrionaceae</taxon>
        <taxon>Desulfonatronospira</taxon>
    </lineage>
</organism>
<accession>D6SQ14</accession>
<dbReference type="AlphaFoldDB" id="D6SQ14"/>
<dbReference type="Pfam" id="PF01966">
    <property type="entry name" value="HD"/>
    <property type="match status" value="1"/>
</dbReference>
<dbReference type="InterPro" id="IPR003607">
    <property type="entry name" value="HD/PDEase_dom"/>
</dbReference>
<dbReference type="OrthoDB" id="14083at2"/>
<evidence type="ECO:0000259" key="2">
    <source>
        <dbReference type="Pfam" id="PF01966"/>
    </source>
</evidence>
<dbReference type="CDD" id="cd00077">
    <property type="entry name" value="HDc"/>
    <property type="match status" value="1"/>
</dbReference>
<evidence type="ECO:0000313" key="4">
    <source>
        <dbReference type="Proteomes" id="UP000005496"/>
    </source>
</evidence>
<dbReference type="GO" id="GO:0016787">
    <property type="term" value="F:hydrolase activity"/>
    <property type="evidence" value="ECO:0007669"/>
    <property type="project" value="UniProtKB-KW"/>
</dbReference>
<gene>
    <name evidence="3" type="ORF">Dthio_PD2231</name>
</gene>
<dbReference type="NCBIfam" id="TIGR00277">
    <property type="entry name" value="HDIG"/>
    <property type="match status" value="1"/>
</dbReference>
<dbReference type="SUPFAM" id="SSF81891">
    <property type="entry name" value="Poly A polymerase C-terminal region-like"/>
    <property type="match status" value="1"/>
</dbReference>
<dbReference type="InterPro" id="IPR006675">
    <property type="entry name" value="HDIG_dom"/>
</dbReference>
<reference evidence="3" key="1">
    <citation type="submission" date="2010-05" db="EMBL/GenBank/DDBJ databases">
        <title>The draft genome of Desulfonatronospira thiodismutans ASO3-1.</title>
        <authorList>
            <consortium name="US DOE Joint Genome Institute (JGI-PGF)"/>
            <person name="Lucas S."/>
            <person name="Copeland A."/>
            <person name="Lapidus A."/>
            <person name="Cheng J.-F."/>
            <person name="Bruce D."/>
            <person name="Goodwin L."/>
            <person name="Pitluck S."/>
            <person name="Chertkov O."/>
            <person name="Brettin T."/>
            <person name="Detter J.C."/>
            <person name="Han C."/>
            <person name="Land M.L."/>
            <person name="Hauser L."/>
            <person name="Kyrpides N."/>
            <person name="Mikhailova N."/>
            <person name="Muyzer G."/>
            <person name="Woyke T."/>
        </authorList>
    </citation>
    <scope>NUCLEOTIDE SEQUENCE [LARGE SCALE GENOMIC DNA]</scope>
    <source>
        <strain evidence="3">ASO3-1</strain>
    </source>
</reference>
<proteinExistence type="predicted"/>
<dbReference type="Proteomes" id="UP000005496">
    <property type="component" value="Unassembled WGS sequence"/>
</dbReference>
<keyword evidence="4" id="KW-1185">Reference proteome</keyword>
<evidence type="ECO:0000256" key="1">
    <source>
        <dbReference type="ARBA" id="ARBA00022741"/>
    </source>
</evidence>
<dbReference type="EMBL" id="ACJN02000002">
    <property type="protein sequence ID" value="EFI34840.1"/>
    <property type="molecule type" value="Genomic_DNA"/>
</dbReference>
<dbReference type="Gene3D" id="1.10.3090.10">
    <property type="entry name" value="cca-adding enzyme, domain 2"/>
    <property type="match status" value="1"/>
</dbReference>
<feature type="domain" description="HD" evidence="2">
    <location>
        <begin position="267"/>
        <end position="330"/>
    </location>
</feature>
<dbReference type="GO" id="GO:0000166">
    <property type="term" value="F:nucleotide binding"/>
    <property type="evidence" value="ECO:0007669"/>
    <property type="project" value="UniProtKB-KW"/>
</dbReference>
<dbReference type="RefSeq" id="WP_008870154.1">
    <property type="nucleotide sequence ID" value="NZ_ACJN02000002.1"/>
</dbReference>
<protein>
    <submittedName>
        <fullName evidence="3">Metal dependent phosphohydrolase</fullName>
    </submittedName>
</protein>
<dbReference type="eggNOG" id="COG0617">
    <property type="taxonomic scope" value="Bacteria"/>
</dbReference>
<dbReference type="PANTHER" id="PTHR47545">
    <property type="entry name" value="MULTIFUNCTIONAL CCA PROTEIN"/>
    <property type="match status" value="1"/>
</dbReference>
<dbReference type="InterPro" id="IPR006674">
    <property type="entry name" value="HD_domain"/>
</dbReference>
<dbReference type="InterPro" id="IPR050124">
    <property type="entry name" value="tRNA_CCA-adding_enzyme"/>
</dbReference>
<name>D6SQ14_9BACT</name>
<comment type="caution">
    <text evidence="3">The sequence shown here is derived from an EMBL/GenBank/DDBJ whole genome shotgun (WGS) entry which is preliminary data.</text>
</comment>
<sequence length="441" mass="50843">MSQPIKEAAAVCKTIMRNGYDAYVINAPLQERAMDQDHMEVDICTELDFTGLTKLFPSLETSGGLDFLGSLRQGQVTFNFYPADVIESSYTDGTIARMTPRLVKRLEEMGDMPLTWACPYIPDPRAVYDGFEDLDTGKVTLEGLPDETLKKDYLRAIKALRFSANFGLPIEGNTWLAILRSSRRVLDYVSVTDLMDEWRKVEAENMHRFVSLLFESMILHGLIPELASLSRVKQVKNQEEGLENVWEHTLGVMRYYPEELPYDWYGTMACLFHDVGKLFAAEYFHDRITFYQHHRIGAKVARKILKRLRFNTDEIDLVCHLVRHHMRFHFMLTDRGIRRFMALDEYPRLMEMVRADIKARDGSYKEFNHNLKMLQKAKVSEDTLEPLLNGHEIMEFTGIKPGPGVGVIREALLQAQAAGDVTSVPEAIEFVMRYKEKEHLQ</sequence>
<evidence type="ECO:0000313" key="3">
    <source>
        <dbReference type="EMBL" id="EFI34840.1"/>
    </source>
</evidence>
<keyword evidence="1" id="KW-0547">Nucleotide-binding</keyword>